<dbReference type="GO" id="GO:0003887">
    <property type="term" value="F:DNA-directed DNA polymerase activity"/>
    <property type="evidence" value="ECO:0007669"/>
    <property type="project" value="UniProtKB-KW"/>
</dbReference>
<dbReference type="CDD" id="cd18137">
    <property type="entry name" value="HLD_clamp_pol_III_gamma_tau"/>
    <property type="match status" value="1"/>
</dbReference>
<dbReference type="FunFam" id="1.10.8.60:FF:000013">
    <property type="entry name" value="DNA polymerase III subunit gamma/tau"/>
    <property type="match status" value="1"/>
</dbReference>
<reference evidence="14" key="1">
    <citation type="submission" date="2025-08" db="UniProtKB">
        <authorList>
            <consortium name="RefSeq"/>
        </authorList>
    </citation>
    <scope>IDENTIFICATION</scope>
</reference>
<evidence type="ECO:0000256" key="11">
    <source>
        <dbReference type="SAM" id="MobiDB-lite"/>
    </source>
</evidence>
<feature type="compositionally biased region" description="Basic and acidic residues" evidence="11">
    <location>
        <begin position="77"/>
        <end position="91"/>
    </location>
</feature>
<keyword evidence="13" id="KW-1185">Reference proteome</keyword>
<dbReference type="InParanoid" id="A0A6I9RPU0"/>
<evidence type="ECO:0000256" key="9">
    <source>
        <dbReference type="ARBA" id="ARBA00023054"/>
    </source>
</evidence>
<keyword evidence="8" id="KW-0548">Nucleotidyltransferase</keyword>
<dbReference type="PANTHER" id="PTHR11669">
    <property type="entry name" value="REPLICATION FACTOR C / DNA POLYMERASE III GAMMA-TAU SUBUNIT"/>
    <property type="match status" value="1"/>
</dbReference>
<dbReference type="InterPro" id="IPR045085">
    <property type="entry name" value="HLD_clamp_pol_III_gamma_tau"/>
</dbReference>
<dbReference type="Gene3D" id="1.10.8.60">
    <property type="match status" value="1"/>
</dbReference>
<dbReference type="InterPro" id="IPR054506">
    <property type="entry name" value="DnaA_N-like_STI"/>
</dbReference>
<dbReference type="KEGG" id="egu:105051310"/>
<proteinExistence type="inferred from homology"/>
<feature type="region of interest" description="Disordered" evidence="11">
    <location>
        <begin position="168"/>
        <end position="217"/>
    </location>
</feature>
<evidence type="ECO:0000256" key="4">
    <source>
        <dbReference type="ARBA" id="ARBA00022723"/>
    </source>
</evidence>
<comment type="function">
    <text evidence="1">May be involved in DNA replication and thus regulate cell proliferation.</text>
</comment>
<evidence type="ECO:0000313" key="13">
    <source>
        <dbReference type="Proteomes" id="UP000504607"/>
    </source>
</evidence>
<keyword evidence="9" id="KW-0175">Coiled coil</keyword>
<name>A0A6I9RPU0_ELAGV</name>
<dbReference type="Gene3D" id="3.40.50.300">
    <property type="entry name" value="P-loop containing nucleotide triphosphate hydrolases"/>
    <property type="match status" value="1"/>
</dbReference>
<dbReference type="Pfam" id="PF13177">
    <property type="entry name" value="DNA_pol3_delta2"/>
    <property type="match status" value="1"/>
</dbReference>
<comment type="similarity">
    <text evidence="2">Belongs to the DnaX/STICHEL family.</text>
</comment>
<dbReference type="CDD" id="cd00009">
    <property type="entry name" value="AAA"/>
    <property type="match status" value="1"/>
</dbReference>
<keyword evidence="4" id="KW-0479">Metal-binding</keyword>
<dbReference type="Pfam" id="PF22608">
    <property type="entry name" value="DNAX_ATPase_lid"/>
    <property type="match status" value="1"/>
</dbReference>
<feature type="region of interest" description="Disordered" evidence="11">
    <location>
        <begin position="786"/>
        <end position="807"/>
    </location>
</feature>
<keyword evidence="7" id="KW-0067">ATP-binding</keyword>
<keyword evidence="8" id="KW-0808">Transferase</keyword>
<dbReference type="Pfam" id="PF23007">
    <property type="entry name" value="DnaA_N-like_STI"/>
    <property type="match status" value="1"/>
</dbReference>
<comment type="catalytic activity">
    <reaction evidence="10">
        <text>DNA(n) + a 2'-deoxyribonucleoside 5'-triphosphate = DNA(n+1) + diphosphate</text>
        <dbReference type="Rhea" id="RHEA:22508"/>
        <dbReference type="Rhea" id="RHEA-COMP:17339"/>
        <dbReference type="Rhea" id="RHEA-COMP:17340"/>
        <dbReference type="ChEBI" id="CHEBI:33019"/>
        <dbReference type="ChEBI" id="CHEBI:61560"/>
        <dbReference type="ChEBI" id="CHEBI:173112"/>
        <dbReference type="EC" id="2.7.7.7"/>
    </reaction>
</comment>
<dbReference type="NCBIfam" id="TIGR02397">
    <property type="entry name" value="dnaX_nterm"/>
    <property type="match status" value="1"/>
</dbReference>
<dbReference type="InterPro" id="IPR008921">
    <property type="entry name" value="DNA_pol3_clamp-load_cplx_C"/>
</dbReference>
<keyword evidence="6" id="KW-0862">Zinc</keyword>
<dbReference type="InterPro" id="IPR003593">
    <property type="entry name" value="AAA+_ATPase"/>
</dbReference>
<evidence type="ECO:0000256" key="1">
    <source>
        <dbReference type="ARBA" id="ARBA00002386"/>
    </source>
</evidence>
<evidence type="ECO:0000256" key="10">
    <source>
        <dbReference type="ARBA" id="ARBA00049244"/>
    </source>
</evidence>
<gene>
    <name evidence="14" type="primary">LOC105051310</name>
</gene>
<dbReference type="GO" id="GO:0005524">
    <property type="term" value="F:ATP binding"/>
    <property type="evidence" value="ECO:0007669"/>
    <property type="project" value="UniProtKB-KW"/>
</dbReference>
<dbReference type="GO" id="GO:0003689">
    <property type="term" value="F:DNA clamp loader activity"/>
    <property type="evidence" value="ECO:0007669"/>
    <property type="project" value="TreeGrafter"/>
</dbReference>
<feature type="region of interest" description="Disordered" evidence="11">
    <location>
        <begin position="77"/>
        <end position="107"/>
    </location>
</feature>
<evidence type="ECO:0000313" key="14">
    <source>
        <dbReference type="RefSeq" id="XP_010929979.1"/>
    </source>
</evidence>
<dbReference type="GO" id="GO:0006281">
    <property type="term" value="P:DNA repair"/>
    <property type="evidence" value="ECO:0007669"/>
    <property type="project" value="TreeGrafter"/>
</dbReference>
<protein>
    <recommendedName>
        <fullName evidence="3">DNA-directed DNA polymerase</fullName>
        <ecNumber evidence="3">2.7.7.7</ecNumber>
    </recommendedName>
</protein>
<evidence type="ECO:0000256" key="2">
    <source>
        <dbReference type="ARBA" id="ARBA00006360"/>
    </source>
</evidence>
<feature type="domain" description="AAA+ ATPase" evidence="12">
    <location>
        <begin position="309"/>
        <end position="451"/>
    </location>
</feature>
<feature type="region of interest" description="Disordered" evidence="11">
    <location>
        <begin position="242"/>
        <end position="280"/>
    </location>
</feature>
<dbReference type="FunCoup" id="A0A6I9RPU0">
    <property type="interactions" value="1089"/>
</dbReference>
<dbReference type="GO" id="GO:0003677">
    <property type="term" value="F:DNA binding"/>
    <property type="evidence" value="ECO:0007669"/>
    <property type="project" value="InterPro"/>
</dbReference>
<organism evidence="13 14">
    <name type="scientific">Elaeis guineensis var. tenera</name>
    <name type="common">Oil palm</name>
    <dbReference type="NCBI Taxonomy" id="51953"/>
    <lineage>
        <taxon>Eukaryota</taxon>
        <taxon>Viridiplantae</taxon>
        <taxon>Streptophyta</taxon>
        <taxon>Embryophyta</taxon>
        <taxon>Tracheophyta</taxon>
        <taxon>Spermatophyta</taxon>
        <taxon>Magnoliopsida</taxon>
        <taxon>Liliopsida</taxon>
        <taxon>Arecaceae</taxon>
        <taxon>Arecoideae</taxon>
        <taxon>Cocoseae</taxon>
        <taxon>Elaeidinae</taxon>
        <taxon>Elaeis</taxon>
    </lineage>
</organism>
<dbReference type="PANTHER" id="PTHR11669:SF0">
    <property type="entry name" value="PROTEIN STICHEL-LIKE 2"/>
    <property type="match status" value="1"/>
</dbReference>
<dbReference type="RefSeq" id="XP_010929979.1">
    <property type="nucleotide sequence ID" value="XM_010931677.3"/>
</dbReference>
<dbReference type="GeneID" id="105051310"/>
<dbReference type="EC" id="2.7.7.7" evidence="3"/>
<dbReference type="AlphaFoldDB" id="A0A6I9RPU0"/>
<feature type="compositionally biased region" description="Polar residues" evidence="11">
    <location>
        <begin position="194"/>
        <end position="207"/>
    </location>
</feature>
<evidence type="ECO:0000256" key="3">
    <source>
        <dbReference type="ARBA" id="ARBA00012417"/>
    </source>
</evidence>
<sequence length="990" mass="110370">MSDARRHSVEIPLSKTLVALKRVRSLRDPATISMSKFATAVENISWQTNSCNGAALDLNNSDKQLVVHSGNCHLKEEIEDHGSNPESDHGSRIPRNRSTASKKSSVVKIRGLDPKRTKLIHKTRRDRLLKSQHSAWVEHSTNHVEEEVDSYREPDRELTKRVNATIGKKSRHGNLRKSSTALSRVGSPCMSLSEPRTNASRHSTLGRTTEETQIKSNDVVDSNFSGCGISYCWSGTPKYRDRNFSSESEDQEQPLLSAEGTETAYRDAAPCPESPRSLSQKFRPRSFNELVGLNVVAQSLLHAISKGKVAPIYLFHGPRGTGKTSTARIFAAALNCLSFEDQKPCGFCHECIFVLSGSCRDVKELDAVKISRVARVKALVKSASLVPLSSRFKVFIIDECQSLGGEAWAAIFKSLDELPRNAVYVMITSDLDELPRNSISRCQRFHFPKIKDVDMVCRLQKICIEEGLDFEKDALYFIAAKSNGSLRDAETMLDQLSLLGKRITVSLAYELIGVVSDDELLDLLDLALSSDTANTVRRARELMSSRVDPLQLVSQLANLIMDILAGKSQSGFSEVGRNFIGRHAFAEIGMQKLRHALKVLSETEKQLRASKNQSTWLTVALLQFNTGESSPLMEISDSQAYARITYMRDGKVSSICSPKGSLKSSACYTSNHNKSNCSEKDCSRKKLENIWKEALTKCQSNSLKSFLHKEGYLSAVYVNEGLAIAEVEFCHPDHVSRAEKSQNLIANLLQLVLGCNVDIRVKLVPASMRRDAKWKKLSFSLLSCSGRKKENSDSTVSEDENETSAGRETSFKVYLSHHGQQLPPSIQQFDCKSLHDFHDTKAVTIRNAEGNAQSIETTASDRSMLDDLPTRCKLESDFSTEVGEEVPYVSIQEPETQPNCFSRTLKFQRKLFSSDGSHTICLRVQPHNKLELSVPKKGASETYFCTYDPYNLRSRSISQVTCNSGEDNPASEDSRFSSKLLCWRTPKAFH</sequence>
<dbReference type="GO" id="GO:0046872">
    <property type="term" value="F:metal ion binding"/>
    <property type="evidence" value="ECO:0007669"/>
    <property type="project" value="UniProtKB-KW"/>
</dbReference>
<dbReference type="GO" id="GO:0006261">
    <property type="term" value="P:DNA-templated DNA replication"/>
    <property type="evidence" value="ECO:0007669"/>
    <property type="project" value="TreeGrafter"/>
</dbReference>
<evidence type="ECO:0000259" key="12">
    <source>
        <dbReference type="SMART" id="SM00382"/>
    </source>
</evidence>
<dbReference type="InterPro" id="IPR050238">
    <property type="entry name" value="DNA_Rep/Repair_Clamp_Loader"/>
</dbReference>
<evidence type="ECO:0000256" key="8">
    <source>
        <dbReference type="ARBA" id="ARBA00022932"/>
    </source>
</evidence>
<dbReference type="SUPFAM" id="SSF52540">
    <property type="entry name" value="P-loop containing nucleoside triphosphate hydrolases"/>
    <property type="match status" value="1"/>
</dbReference>
<dbReference type="GO" id="GO:0005663">
    <property type="term" value="C:DNA replication factor C complex"/>
    <property type="evidence" value="ECO:0007669"/>
    <property type="project" value="TreeGrafter"/>
</dbReference>
<dbReference type="InterPro" id="IPR012763">
    <property type="entry name" value="DNA_pol_III_sug/sutau_N"/>
</dbReference>
<accession>A0A6I9RPU0</accession>
<evidence type="ECO:0000256" key="7">
    <source>
        <dbReference type="ARBA" id="ARBA00022840"/>
    </source>
</evidence>
<dbReference type="InterPro" id="IPR027417">
    <property type="entry name" value="P-loop_NTPase"/>
</dbReference>
<dbReference type="Proteomes" id="UP000504607">
    <property type="component" value="Chromosome 9"/>
</dbReference>
<evidence type="ECO:0000256" key="6">
    <source>
        <dbReference type="ARBA" id="ARBA00022833"/>
    </source>
</evidence>
<keyword evidence="5" id="KW-0547">Nucleotide-binding</keyword>
<dbReference type="SUPFAM" id="SSF48019">
    <property type="entry name" value="post-AAA+ oligomerization domain-like"/>
    <property type="match status" value="1"/>
</dbReference>
<dbReference type="GO" id="GO:0009360">
    <property type="term" value="C:DNA polymerase III complex"/>
    <property type="evidence" value="ECO:0007669"/>
    <property type="project" value="InterPro"/>
</dbReference>
<keyword evidence="8" id="KW-0239">DNA-directed DNA polymerase</keyword>
<dbReference type="Gene3D" id="1.20.272.10">
    <property type="match status" value="1"/>
</dbReference>
<evidence type="ECO:0000256" key="5">
    <source>
        <dbReference type="ARBA" id="ARBA00022741"/>
    </source>
</evidence>
<dbReference type="OrthoDB" id="1899087at2759"/>
<dbReference type="SMART" id="SM00382">
    <property type="entry name" value="AAA"/>
    <property type="match status" value="1"/>
</dbReference>